<name>A0A1G9I030_9BACT</name>
<dbReference type="Pfam" id="PF08592">
    <property type="entry name" value="Anthrone_oxy"/>
    <property type="match status" value="1"/>
</dbReference>
<keyword evidence="3" id="KW-1185">Reference proteome</keyword>
<dbReference type="RefSeq" id="WP_093196749.1">
    <property type="nucleotide sequence ID" value="NZ_FNGS01000001.1"/>
</dbReference>
<proteinExistence type="predicted"/>
<evidence type="ECO:0000256" key="1">
    <source>
        <dbReference type="SAM" id="Phobius"/>
    </source>
</evidence>
<organism evidence="2 3">
    <name type="scientific">Siphonobacter aquaeclarae</name>
    <dbReference type="NCBI Taxonomy" id="563176"/>
    <lineage>
        <taxon>Bacteria</taxon>
        <taxon>Pseudomonadati</taxon>
        <taxon>Bacteroidota</taxon>
        <taxon>Cytophagia</taxon>
        <taxon>Cytophagales</taxon>
        <taxon>Cytophagaceae</taxon>
        <taxon>Siphonobacter</taxon>
    </lineage>
</organism>
<dbReference type="InterPro" id="IPR013901">
    <property type="entry name" value="Anthrone_oxy"/>
</dbReference>
<dbReference type="EMBL" id="FNGS01000001">
    <property type="protein sequence ID" value="SDL18406.1"/>
    <property type="molecule type" value="Genomic_DNA"/>
</dbReference>
<keyword evidence="1" id="KW-0472">Membrane</keyword>
<feature type="transmembrane region" description="Helical" evidence="1">
    <location>
        <begin position="84"/>
        <end position="103"/>
    </location>
</feature>
<dbReference type="STRING" id="563176.SAMN04488090_0275"/>
<gene>
    <name evidence="2" type="ORF">SAMN04488090_0275</name>
</gene>
<feature type="transmembrane region" description="Helical" evidence="1">
    <location>
        <begin position="50"/>
        <end position="72"/>
    </location>
</feature>
<dbReference type="Proteomes" id="UP000198901">
    <property type="component" value="Unassembled WGS sequence"/>
</dbReference>
<dbReference type="OrthoDB" id="772592at2"/>
<dbReference type="AlphaFoldDB" id="A0A1G9I030"/>
<keyword evidence="1" id="KW-0812">Transmembrane</keyword>
<sequence>MSNLVSTLVLGLTILASGLIAGLFYAWSCAVSPGLNRVPDTAYLATMQQINRAILNPAFFATFMGTLILLPLSCRLFRGHPIPFWLLLAATILYAVGVFGVTMRKNVPLNDQLDKTGLTGASPTELREYRDRFEEPWNRWNGVRTYASVAVLGLVIMAALSESIRRS</sequence>
<reference evidence="2 3" key="1">
    <citation type="submission" date="2016-10" db="EMBL/GenBank/DDBJ databases">
        <authorList>
            <person name="de Groot N.N."/>
        </authorList>
    </citation>
    <scope>NUCLEOTIDE SEQUENCE [LARGE SCALE GENOMIC DNA]</scope>
    <source>
        <strain evidence="2 3">DSM 21668</strain>
    </source>
</reference>
<keyword evidence="1" id="KW-1133">Transmembrane helix</keyword>
<evidence type="ECO:0000313" key="3">
    <source>
        <dbReference type="Proteomes" id="UP000198901"/>
    </source>
</evidence>
<feature type="transmembrane region" description="Helical" evidence="1">
    <location>
        <begin position="143"/>
        <end position="161"/>
    </location>
</feature>
<evidence type="ECO:0000313" key="2">
    <source>
        <dbReference type="EMBL" id="SDL18406.1"/>
    </source>
</evidence>
<protein>
    <submittedName>
        <fullName evidence="2">Uncharacterized membrane protein</fullName>
    </submittedName>
</protein>
<accession>A0A1G9I030</accession>